<dbReference type="InterPro" id="IPR003442">
    <property type="entry name" value="T6A_TsaE"/>
</dbReference>
<organism evidence="11 12">
    <name type="scientific">Acidovorax bellezanensis</name>
    <dbReference type="NCBI Taxonomy" id="2976702"/>
    <lineage>
        <taxon>Bacteria</taxon>
        <taxon>Pseudomonadati</taxon>
        <taxon>Pseudomonadota</taxon>
        <taxon>Betaproteobacteria</taxon>
        <taxon>Burkholderiales</taxon>
        <taxon>Comamonadaceae</taxon>
        <taxon>Acidovorax</taxon>
    </lineage>
</organism>
<evidence type="ECO:0000256" key="9">
    <source>
        <dbReference type="ARBA" id="ARBA00022842"/>
    </source>
</evidence>
<keyword evidence="6" id="KW-0479">Metal-binding</keyword>
<evidence type="ECO:0000256" key="1">
    <source>
        <dbReference type="ARBA" id="ARBA00004496"/>
    </source>
</evidence>
<accession>A0ABT2PGN5</accession>
<evidence type="ECO:0000256" key="10">
    <source>
        <dbReference type="ARBA" id="ARBA00032441"/>
    </source>
</evidence>
<keyword evidence="7" id="KW-0547">Nucleotide-binding</keyword>
<keyword evidence="8" id="KW-0067">ATP-binding</keyword>
<evidence type="ECO:0000256" key="7">
    <source>
        <dbReference type="ARBA" id="ARBA00022741"/>
    </source>
</evidence>
<evidence type="ECO:0000256" key="4">
    <source>
        <dbReference type="ARBA" id="ARBA00022490"/>
    </source>
</evidence>
<comment type="similarity">
    <text evidence="2">Belongs to the TsaE family.</text>
</comment>
<name>A0ABT2PGN5_9BURK</name>
<dbReference type="Proteomes" id="UP001525968">
    <property type="component" value="Unassembled WGS sequence"/>
</dbReference>
<dbReference type="NCBIfam" id="TIGR00150">
    <property type="entry name" value="T6A_YjeE"/>
    <property type="match status" value="1"/>
</dbReference>
<dbReference type="RefSeq" id="WP_261498233.1">
    <property type="nucleotide sequence ID" value="NZ_JAODYH010000001.1"/>
</dbReference>
<dbReference type="InterPro" id="IPR027417">
    <property type="entry name" value="P-loop_NTPase"/>
</dbReference>
<evidence type="ECO:0000256" key="5">
    <source>
        <dbReference type="ARBA" id="ARBA00022694"/>
    </source>
</evidence>
<keyword evidence="9" id="KW-0460">Magnesium</keyword>
<dbReference type="PANTHER" id="PTHR33540:SF2">
    <property type="entry name" value="TRNA THREONYLCARBAMOYLADENOSINE BIOSYNTHESIS PROTEIN TSAE"/>
    <property type="match status" value="1"/>
</dbReference>
<dbReference type="PANTHER" id="PTHR33540">
    <property type="entry name" value="TRNA THREONYLCARBAMOYLADENOSINE BIOSYNTHESIS PROTEIN TSAE"/>
    <property type="match status" value="1"/>
</dbReference>
<keyword evidence="4" id="KW-0963">Cytoplasm</keyword>
<evidence type="ECO:0000313" key="12">
    <source>
        <dbReference type="Proteomes" id="UP001525968"/>
    </source>
</evidence>
<evidence type="ECO:0000256" key="6">
    <source>
        <dbReference type="ARBA" id="ARBA00022723"/>
    </source>
</evidence>
<comment type="subcellular location">
    <subcellularLocation>
        <location evidence="1">Cytoplasm</location>
    </subcellularLocation>
</comment>
<sequence>MTAAHHTPAIVGSTGSPQPLATRQLLWASEEDTARFAAQLAQQPQLHDAYLTLHGDLGAGKTTLVRHLLRALGVQGRIKSPTYAVVEPHEVPGLAIWHFDFYRLEDPREWEDAGFRDIFASPGLKLAEWPEKAAALTPPADIAIHIEAIDETQRSVMLAAHTPAGRDMLATWPA</sequence>
<keyword evidence="12" id="KW-1185">Reference proteome</keyword>
<comment type="caution">
    <text evidence="11">The sequence shown here is derived from an EMBL/GenBank/DDBJ whole genome shotgun (WGS) entry which is preliminary data.</text>
</comment>
<evidence type="ECO:0000256" key="8">
    <source>
        <dbReference type="ARBA" id="ARBA00022840"/>
    </source>
</evidence>
<keyword evidence="5" id="KW-0819">tRNA processing</keyword>
<proteinExistence type="inferred from homology"/>
<evidence type="ECO:0000256" key="2">
    <source>
        <dbReference type="ARBA" id="ARBA00007599"/>
    </source>
</evidence>
<dbReference type="Gene3D" id="3.40.50.300">
    <property type="entry name" value="P-loop containing nucleotide triphosphate hydrolases"/>
    <property type="match status" value="1"/>
</dbReference>
<dbReference type="Pfam" id="PF02367">
    <property type="entry name" value="TsaE"/>
    <property type="match status" value="1"/>
</dbReference>
<dbReference type="EMBL" id="JAODYH010000001">
    <property type="protein sequence ID" value="MCT9809313.1"/>
    <property type="molecule type" value="Genomic_DNA"/>
</dbReference>
<protein>
    <recommendedName>
        <fullName evidence="3">tRNA threonylcarbamoyladenosine biosynthesis protein TsaE</fullName>
    </recommendedName>
    <alternativeName>
        <fullName evidence="10">t(6)A37 threonylcarbamoyladenosine biosynthesis protein TsaE</fullName>
    </alternativeName>
</protein>
<dbReference type="SUPFAM" id="SSF52540">
    <property type="entry name" value="P-loop containing nucleoside triphosphate hydrolases"/>
    <property type="match status" value="1"/>
</dbReference>
<evidence type="ECO:0000313" key="11">
    <source>
        <dbReference type="EMBL" id="MCT9809313.1"/>
    </source>
</evidence>
<evidence type="ECO:0000256" key="3">
    <source>
        <dbReference type="ARBA" id="ARBA00019010"/>
    </source>
</evidence>
<reference evidence="11 12" key="1">
    <citation type="submission" date="2022-09" db="EMBL/GenBank/DDBJ databases">
        <title>Draft genome of isolate Be4.</title>
        <authorList>
            <person name="Sanchez-Castro I."/>
            <person name="Martinez-Rodriguez P."/>
            <person name="Descostes M."/>
            <person name="Merroun M."/>
        </authorList>
    </citation>
    <scope>NUCLEOTIDE SEQUENCE [LARGE SCALE GENOMIC DNA]</scope>
    <source>
        <strain evidence="11 12">Be4</strain>
    </source>
</reference>
<gene>
    <name evidence="11" type="primary">tsaE</name>
    <name evidence="11" type="ORF">N0K08_01570</name>
</gene>